<dbReference type="GO" id="GO:0005254">
    <property type="term" value="F:chloride channel activity"/>
    <property type="evidence" value="ECO:0007669"/>
    <property type="project" value="InterPro"/>
</dbReference>
<accession>A0A1H7XNN1</accession>
<dbReference type="InterPro" id="IPR044669">
    <property type="entry name" value="YneE/VCCN1/2-like"/>
</dbReference>
<keyword evidence="3" id="KW-1003">Cell membrane</keyword>
<dbReference type="RefSeq" id="WP_075009103.1">
    <property type="nucleotide sequence ID" value="NZ_FOAP01000015.1"/>
</dbReference>
<keyword evidence="6" id="KW-0406">Ion transport</keyword>
<feature type="transmembrane region" description="Helical" evidence="9">
    <location>
        <begin position="47"/>
        <end position="70"/>
    </location>
</feature>
<dbReference type="PANTHER" id="PTHR33281">
    <property type="entry name" value="UPF0187 PROTEIN YNEE"/>
    <property type="match status" value="1"/>
</dbReference>
<dbReference type="EMBL" id="FOAP01000015">
    <property type="protein sequence ID" value="SEM34818.1"/>
    <property type="molecule type" value="Genomic_DNA"/>
</dbReference>
<feature type="transmembrane region" description="Helical" evidence="9">
    <location>
        <begin position="218"/>
        <end position="239"/>
    </location>
</feature>
<keyword evidence="11" id="KW-1185">Reference proteome</keyword>
<organism evidence="10 11">
    <name type="scientific">Stigmatella aurantiaca</name>
    <dbReference type="NCBI Taxonomy" id="41"/>
    <lineage>
        <taxon>Bacteria</taxon>
        <taxon>Pseudomonadati</taxon>
        <taxon>Myxococcota</taxon>
        <taxon>Myxococcia</taxon>
        <taxon>Myxococcales</taxon>
        <taxon>Cystobacterineae</taxon>
        <taxon>Archangiaceae</taxon>
        <taxon>Stigmatella</taxon>
    </lineage>
</organism>
<keyword evidence="4 9" id="KW-0812">Transmembrane</keyword>
<comment type="similarity">
    <text evidence="8">Belongs to the anion channel-forming bestrophin (TC 1.A.46) family.</text>
</comment>
<protein>
    <submittedName>
        <fullName evidence="10">Putative membrane protein</fullName>
    </submittedName>
</protein>
<dbReference type="GO" id="GO:0005886">
    <property type="term" value="C:plasma membrane"/>
    <property type="evidence" value="ECO:0007669"/>
    <property type="project" value="UniProtKB-SubCell"/>
</dbReference>
<evidence type="ECO:0000256" key="7">
    <source>
        <dbReference type="ARBA" id="ARBA00023136"/>
    </source>
</evidence>
<feature type="transmembrane region" description="Helical" evidence="9">
    <location>
        <begin position="20"/>
        <end position="41"/>
    </location>
</feature>
<dbReference type="AlphaFoldDB" id="A0A1H7XNN1"/>
<dbReference type="OrthoDB" id="445589at2"/>
<evidence type="ECO:0000256" key="2">
    <source>
        <dbReference type="ARBA" id="ARBA00022448"/>
    </source>
</evidence>
<gene>
    <name evidence="10" type="ORF">SAMN05444354_11580</name>
</gene>
<comment type="subcellular location">
    <subcellularLocation>
        <location evidence="1">Cell membrane</location>
        <topology evidence="1">Multi-pass membrane protein</topology>
    </subcellularLocation>
</comment>
<evidence type="ECO:0000256" key="8">
    <source>
        <dbReference type="ARBA" id="ARBA00034708"/>
    </source>
</evidence>
<keyword evidence="7 9" id="KW-0472">Membrane</keyword>
<sequence>MIVRPRPTAWQLFYILRGTVLPRVLPQVLGVAMLSCLAVWGMRYEGIHLPSGTTVPLSLLGLVLSIFLGFRNNASYDRWWEGRKLWGALIIELRSLAREAVALLDDGAVPSGPVKGREDARRLVHRGIAFAYALAGYLRGSDESASAGRFLSPEEAVRLRASINPPDALLRELANELAALRRAGRLTDIPWQTLSERVQGLATVLAACERIRFTPLPFAYTVLLHRTAYLFCLILPFGLAEMLGWFAPVLSAILAYAFFGLDLLGDDLENPFGQVPNGLPLLAMARIAERGLLEALGEPVPEPRQPQGYVLM</sequence>
<dbReference type="PANTHER" id="PTHR33281:SF19">
    <property type="entry name" value="VOLTAGE-DEPENDENT ANION CHANNEL-FORMING PROTEIN YNEE"/>
    <property type="match status" value="1"/>
</dbReference>
<evidence type="ECO:0000256" key="5">
    <source>
        <dbReference type="ARBA" id="ARBA00022989"/>
    </source>
</evidence>
<name>A0A1H7XNN1_STIAU</name>
<evidence type="ECO:0000256" key="4">
    <source>
        <dbReference type="ARBA" id="ARBA00022692"/>
    </source>
</evidence>
<keyword evidence="2" id="KW-0813">Transport</keyword>
<evidence type="ECO:0000256" key="9">
    <source>
        <dbReference type="SAM" id="Phobius"/>
    </source>
</evidence>
<dbReference type="Proteomes" id="UP000182719">
    <property type="component" value="Unassembled WGS sequence"/>
</dbReference>
<evidence type="ECO:0000313" key="10">
    <source>
        <dbReference type="EMBL" id="SEM34818.1"/>
    </source>
</evidence>
<evidence type="ECO:0000256" key="1">
    <source>
        <dbReference type="ARBA" id="ARBA00004651"/>
    </source>
</evidence>
<evidence type="ECO:0000256" key="3">
    <source>
        <dbReference type="ARBA" id="ARBA00022475"/>
    </source>
</evidence>
<reference evidence="11" key="1">
    <citation type="submission" date="2016-10" db="EMBL/GenBank/DDBJ databases">
        <authorList>
            <person name="Varghese N."/>
            <person name="Submissions S."/>
        </authorList>
    </citation>
    <scope>NUCLEOTIDE SEQUENCE [LARGE SCALE GENOMIC DNA]</scope>
    <source>
        <strain evidence="11">DSM 17044</strain>
    </source>
</reference>
<evidence type="ECO:0000256" key="6">
    <source>
        <dbReference type="ARBA" id="ARBA00023065"/>
    </source>
</evidence>
<proteinExistence type="inferred from homology"/>
<evidence type="ECO:0000313" key="11">
    <source>
        <dbReference type="Proteomes" id="UP000182719"/>
    </source>
</evidence>
<keyword evidence="5 9" id="KW-1133">Transmembrane helix</keyword>
<dbReference type="Pfam" id="PF25539">
    <property type="entry name" value="Bestrophin_2"/>
    <property type="match status" value="1"/>
</dbReference>